<dbReference type="CDD" id="cd13918">
    <property type="entry name" value="CuRO_HCO_II_like_6"/>
    <property type="match status" value="1"/>
</dbReference>
<evidence type="ECO:0000313" key="14">
    <source>
        <dbReference type="EMBL" id="MBV0902618.1"/>
    </source>
</evidence>
<dbReference type="SUPFAM" id="SSF49503">
    <property type="entry name" value="Cupredoxins"/>
    <property type="match status" value="1"/>
</dbReference>
<feature type="compositionally biased region" description="Low complexity" evidence="11">
    <location>
        <begin position="257"/>
        <end position="274"/>
    </location>
</feature>
<dbReference type="InterPro" id="IPR002429">
    <property type="entry name" value="CcO_II-like_C"/>
</dbReference>
<evidence type="ECO:0000256" key="2">
    <source>
        <dbReference type="ARBA" id="ARBA00007866"/>
    </source>
</evidence>
<comment type="subcellular location">
    <subcellularLocation>
        <location evidence="1">Membrane</location>
        <topology evidence="1">Multi-pass membrane protein</topology>
    </subcellularLocation>
</comment>
<dbReference type="AlphaFoldDB" id="A0AA41KJD0"/>
<feature type="transmembrane region" description="Helical" evidence="12">
    <location>
        <begin position="27"/>
        <end position="48"/>
    </location>
</feature>
<sequence>MPSFVLSHTAAVFPLHGGGVRAPSEVFAQIFEVFLLLGTAVGVVVVAYTMYHALKYRDDGGADPYADKVERPQMGEMPTGGSGGRKVFYSFSISAIIVVSLIAWTYSQLLYIEQGPDPAQTDALEIDVEGFRFGWEFAYPNNHTTNTLYVPQDRVVRLQVTSRDVFHNFGIPELRVKTDAIPGQYTSAWFTANETGTYEAKCYELCGSGHSLMIAEVRVLPQDEYESWYNGTEGSTGSGNQTAANGTETATESADLAAPTASAAPAATAGGVGA</sequence>
<evidence type="ECO:0000256" key="12">
    <source>
        <dbReference type="SAM" id="Phobius"/>
    </source>
</evidence>
<evidence type="ECO:0000313" key="15">
    <source>
        <dbReference type="Proteomes" id="UP001166304"/>
    </source>
</evidence>
<dbReference type="EMBL" id="JAHQXE010000003">
    <property type="protein sequence ID" value="MBV0902618.1"/>
    <property type="molecule type" value="Genomic_DNA"/>
</dbReference>
<keyword evidence="3" id="KW-0813">Transport</keyword>
<keyword evidence="8 12" id="KW-1133">Transmembrane helix</keyword>
<evidence type="ECO:0000256" key="9">
    <source>
        <dbReference type="ARBA" id="ARBA00023008"/>
    </source>
</evidence>
<dbReference type="GO" id="GO:0042773">
    <property type="term" value="P:ATP synthesis coupled electron transport"/>
    <property type="evidence" value="ECO:0007669"/>
    <property type="project" value="TreeGrafter"/>
</dbReference>
<keyword evidence="15" id="KW-1185">Reference proteome</keyword>
<evidence type="ECO:0000256" key="5">
    <source>
        <dbReference type="ARBA" id="ARBA00022692"/>
    </source>
</evidence>
<evidence type="ECO:0000256" key="10">
    <source>
        <dbReference type="ARBA" id="ARBA00023136"/>
    </source>
</evidence>
<keyword evidence="9" id="KW-0186">Copper</keyword>
<keyword evidence="6" id="KW-0479">Metal-binding</keyword>
<evidence type="ECO:0000256" key="3">
    <source>
        <dbReference type="ARBA" id="ARBA00022448"/>
    </source>
</evidence>
<evidence type="ECO:0000256" key="11">
    <source>
        <dbReference type="SAM" id="MobiDB-lite"/>
    </source>
</evidence>
<keyword evidence="5 12" id="KW-0812">Transmembrane</keyword>
<evidence type="ECO:0000256" key="1">
    <source>
        <dbReference type="ARBA" id="ARBA00004141"/>
    </source>
</evidence>
<feature type="transmembrane region" description="Helical" evidence="12">
    <location>
        <begin position="87"/>
        <end position="106"/>
    </location>
</feature>
<dbReference type="GO" id="GO:0016020">
    <property type="term" value="C:membrane"/>
    <property type="evidence" value="ECO:0007669"/>
    <property type="project" value="UniProtKB-SubCell"/>
</dbReference>
<dbReference type="PRINTS" id="PR01166">
    <property type="entry name" value="CYCOXIDASEII"/>
</dbReference>
<comment type="caution">
    <text evidence="14">The sequence shown here is derived from an EMBL/GenBank/DDBJ whole genome shotgun (WGS) entry which is preliminary data.</text>
</comment>
<dbReference type="RefSeq" id="WP_162413242.1">
    <property type="nucleotide sequence ID" value="NZ_JAHQXE010000003.1"/>
</dbReference>
<feature type="domain" description="Cytochrome oxidase subunit II copper A binding" evidence="13">
    <location>
        <begin position="121"/>
        <end position="231"/>
    </location>
</feature>
<evidence type="ECO:0000256" key="6">
    <source>
        <dbReference type="ARBA" id="ARBA00022723"/>
    </source>
</evidence>
<dbReference type="GO" id="GO:0004129">
    <property type="term" value="F:cytochrome-c oxidase activity"/>
    <property type="evidence" value="ECO:0007669"/>
    <property type="project" value="InterPro"/>
</dbReference>
<evidence type="ECO:0000259" key="13">
    <source>
        <dbReference type="PROSITE" id="PS50857"/>
    </source>
</evidence>
<dbReference type="Proteomes" id="UP001166304">
    <property type="component" value="Unassembled WGS sequence"/>
</dbReference>
<dbReference type="InterPro" id="IPR008972">
    <property type="entry name" value="Cupredoxin"/>
</dbReference>
<dbReference type="Pfam" id="PF00116">
    <property type="entry name" value="COX2"/>
    <property type="match status" value="1"/>
</dbReference>
<dbReference type="GO" id="GO:0016491">
    <property type="term" value="F:oxidoreductase activity"/>
    <property type="evidence" value="ECO:0007669"/>
    <property type="project" value="InterPro"/>
</dbReference>
<dbReference type="PANTHER" id="PTHR22888">
    <property type="entry name" value="CYTOCHROME C OXIDASE, SUBUNIT II"/>
    <property type="match status" value="1"/>
</dbReference>
<dbReference type="InterPro" id="IPR001505">
    <property type="entry name" value="Copper_CuA"/>
</dbReference>
<dbReference type="Gene3D" id="2.60.40.420">
    <property type="entry name" value="Cupredoxins - blue copper proteins"/>
    <property type="match status" value="1"/>
</dbReference>
<accession>A0AA41KJD0</accession>
<reference evidence="14" key="1">
    <citation type="submission" date="2021-06" db="EMBL/GenBank/DDBJ databases">
        <title>New haloarchaea isolates fom saline soil.</title>
        <authorList>
            <person name="Duran-Viseras A."/>
            <person name="Sanchez-Porro C.S."/>
            <person name="Ventosa A."/>
        </authorList>
    </citation>
    <scope>NUCLEOTIDE SEQUENCE</scope>
    <source>
        <strain evidence="14">JCM 18369</strain>
    </source>
</reference>
<evidence type="ECO:0000256" key="8">
    <source>
        <dbReference type="ARBA" id="ARBA00022989"/>
    </source>
</evidence>
<gene>
    <name evidence="14" type="primary">coxB</name>
    <name evidence="14" type="ORF">KTS37_12550</name>
</gene>
<dbReference type="NCBIfam" id="TIGR02866">
    <property type="entry name" value="CoxB"/>
    <property type="match status" value="1"/>
</dbReference>
<name>A0AA41KJD0_9EURY</name>
<feature type="region of interest" description="Disordered" evidence="11">
    <location>
        <begin position="228"/>
        <end position="274"/>
    </location>
</feature>
<keyword evidence="10 12" id="KW-0472">Membrane</keyword>
<feature type="compositionally biased region" description="Polar residues" evidence="11">
    <location>
        <begin position="229"/>
        <end position="252"/>
    </location>
</feature>
<protein>
    <submittedName>
        <fullName evidence="14">Cytochrome c oxidase subunit II</fullName>
    </submittedName>
</protein>
<keyword evidence="7" id="KW-0249">Electron transport</keyword>
<dbReference type="PROSITE" id="PS00078">
    <property type="entry name" value="COX2"/>
    <property type="match status" value="1"/>
</dbReference>
<proteinExistence type="inferred from homology"/>
<organism evidence="14 15">
    <name type="scientific">Haloarcula salina</name>
    <dbReference type="NCBI Taxonomy" id="1429914"/>
    <lineage>
        <taxon>Archaea</taxon>
        <taxon>Methanobacteriati</taxon>
        <taxon>Methanobacteriota</taxon>
        <taxon>Stenosarchaea group</taxon>
        <taxon>Halobacteria</taxon>
        <taxon>Halobacteriales</taxon>
        <taxon>Haloarculaceae</taxon>
        <taxon>Haloarcula</taxon>
    </lineage>
</organism>
<comment type="similarity">
    <text evidence="2">Belongs to the cytochrome c oxidase subunit 2 family.</text>
</comment>
<evidence type="ECO:0000256" key="4">
    <source>
        <dbReference type="ARBA" id="ARBA00022660"/>
    </source>
</evidence>
<dbReference type="InterPro" id="IPR014222">
    <property type="entry name" value="Cyt_c_oxidase_su2"/>
</dbReference>
<keyword evidence="4" id="KW-0679">Respiratory chain</keyword>
<evidence type="ECO:0000256" key="7">
    <source>
        <dbReference type="ARBA" id="ARBA00022982"/>
    </source>
</evidence>
<dbReference type="PROSITE" id="PS50857">
    <property type="entry name" value="COX2_CUA"/>
    <property type="match status" value="1"/>
</dbReference>
<dbReference type="PANTHER" id="PTHR22888:SF9">
    <property type="entry name" value="CYTOCHROME C OXIDASE SUBUNIT 2"/>
    <property type="match status" value="1"/>
</dbReference>
<dbReference type="InterPro" id="IPR045187">
    <property type="entry name" value="CcO_II"/>
</dbReference>
<dbReference type="GO" id="GO:0005507">
    <property type="term" value="F:copper ion binding"/>
    <property type="evidence" value="ECO:0007669"/>
    <property type="project" value="InterPro"/>
</dbReference>